<reference evidence="3" key="1">
    <citation type="journal article" date="2020" name="Stud. Mycol.">
        <title>101 Dothideomycetes genomes: a test case for predicting lifestyles and emergence of pathogens.</title>
        <authorList>
            <person name="Haridas S."/>
            <person name="Albert R."/>
            <person name="Binder M."/>
            <person name="Bloem J."/>
            <person name="Labutti K."/>
            <person name="Salamov A."/>
            <person name="Andreopoulos B."/>
            <person name="Baker S."/>
            <person name="Barry K."/>
            <person name="Bills G."/>
            <person name="Bluhm B."/>
            <person name="Cannon C."/>
            <person name="Castanera R."/>
            <person name="Culley D."/>
            <person name="Daum C."/>
            <person name="Ezra D."/>
            <person name="Gonzalez J."/>
            <person name="Henrissat B."/>
            <person name="Kuo A."/>
            <person name="Liang C."/>
            <person name="Lipzen A."/>
            <person name="Lutzoni F."/>
            <person name="Magnuson J."/>
            <person name="Mondo S."/>
            <person name="Nolan M."/>
            <person name="Ohm R."/>
            <person name="Pangilinan J."/>
            <person name="Park H.-J."/>
            <person name="Ramirez L."/>
            <person name="Alfaro M."/>
            <person name="Sun H."/>
            <person name="Tritt A."/>
            <person name="Yoshinaga Y."/>
            <person name="Zwiers L.-H."/>
            <person name="Turgeon B."/>
            <person name="Goodwin S."/>
            <person name="Spatafora J."/>
            <person name="Crous P."/>
            <person name="Grigoriev I."/>
        </authorList>
    </citation>
    <scope>NUCLEOTIDE SEQUENCE</scope>
    <source>
        <strain evidence="3">CBS 121739</strain>
    </source>
</reference>
<feature type="compositionally biased region" description="Basic and acidic residues" evidence="1">
    <location>
        <begin position="52"/>
        <end position="62"/>
    </location>
</feature>
<dbReference type="Proteomes" id="UP000799437">
    <property type="component" value="Unassembled WGS sequence"/>
</dbReference>
<dbReference type="EMBL" id="ML996566">
    <property type="protein sequence ID" value="KAF2762055.1"/>
    <property type="molecule type" value="Genomic_DNA"/>
</dbReference>
<dbReference type="GeneID" id="54480756"/>
<dbReference type="RefSeq" id="XP_033604506.1">
    <property type="nucleotide sequence ID" value="XM_033739702.1"/>
</dbReference>
<evidence type="ECO:0000256" key="2">
    <source>
        <dbReference type="SAM" id="Phobius"/>
    </source>
</evidence>
<feature type="region of interest" description="Disordered" evidence="1">
    <location>
        <begin position="1"/>
        <end position="29"/>
    </location>
</feature>
<gene>
    <name evidence="3" type="ORF">EJ05DRAFT_195254</name>
</gene>
<protein>
    <submittedName>
        <fullName evidence="3">Uncharacterized protein</fullName>
    </submittedName>
</protein>
<dbReference type="AlphaFoldDB" id="A0A6A6WIS5"/>
<accession>A0A6A6WIS5</accession>
<sequence length="157" mass="17790">MHTQSLSHIVRGKHGVTSSLQPPHSLERGPREHIFVPRHSAESGPLCPPNTHLDRIQIHDTPHSPSPPTNLPHNPRPFQTTSSRKHIRVAKKKNMPACHHEPDPPLISTNPIRYPYLRRILTHASTFCIAAIPISFSCFFLFTPPDRSQFTRKTTCL</sequence>
<keyword evidence="2" id="KW-0472">Membrane</keyword>
<keyword evidence="2" id="KW-1133">Transmembrane helix</keyword>
<evidence type="ECO:0000313" key="3">
    <source>
        <dbReference type="EMBL" id="KAF2762055.1"/>
    </source>
</evidence>
<feature type="region of interest" description="Disordered" evidence="1">
    <location>
        <begin position="41"/>
        <end position="83"/>
    </location>
</feature>
<name>A0A6A6WIS5_9PEZI</name>
<feature type="transmembrane region" description="Helical" evidence="2">
    <location>
        <begin position="120"/>
        <end position="142"/>
    </location>
</feature>
<proteinExistence type="predicted"/>
<evidence type="ECO:0000313" key="4">
    <source>
        <dbReference type="Proteomes" id="UP000799437"/>
    </source>
</evidence>
<organism evidence="3 4">
    <name type="scientific">Pseudovirgaria hyperparasitica</name>
    <dbReference type="NCBI Taxonomy" id="470096"/>
    <lineage>
        <taxon>Eukaryota</taxon>
        <taxon>Fungi</taxon>
        <taxon>Dikarya</taxon>
        <taxon>Ascomycota</taxon>
        <taxon>Pezizomycotina</taxon>
        <taxon>Dothideomycetes</taxon>
        <taxon>Dothideomycetes incertae sedis</taxon>
        <taxon>Acrospermales</taxon>
        <taxon>Acrospermaceae</taxon>
        <taxon>Pseudovirgaria</taxon>
    </lineage>
</organism>
<evidence type="ECO:0000256" key="1">
    <source>
        <dbReference type="SAM" id="MobiDB-lite"/>
    </source>
</evidence>
<keyword evidence="4" id="KW-1185">Reference proteome</keyword>
<keyword evidence="2" id="KW-0812">Transmembrane</keyword>